<comment type="similarity">
    <text evidence="2 9">Belongs to the Tim17/Tim22/Tim23 family.</text>
</comment>
<protein>
    <recommendedName>
        <fullName evidence="3 9">Mitochondrial import inner membrane translocase subunit TIM22</fullName>
    </recommendedName>
</protein>
<comment type="subunit">
    <text evidence="9">Component of the TIM22 complex.</text>
</comment>
<evidence type="ECO:0000256" key="3">
    <source>
        <dbReference type="ARBA" id="ARBA00020722"/>
    </source>
</evidence>
<evidence type="ECO:0000256" key="9">
    <source>
        <dbReference type="RuleBase" id="RU367038"/>
    </source>
</evidence>
<keyword evidence="9" id="KW-0653">Protein transport</keyword>
<dbReference type="GO" id="GO:0042721">
    <property type="term" value="C:TIM22 mitochondrial import inner membrane insertion complex"/>
    <property type="evidence" value="ECO:0007669"/>
    <property type="project" value="UniProtKB-UniRule"/>
</dbReference>
<feature type="compositionally biased region" description="Gly residues" evidence="10">
    <location>
        <begin position="24"/>
        <end position="38"/>
    </location>
</feature>
<dbReference type="Pfam" id="PF02466">
    <property type="entry name" value="Tim17"/>
    <property type="match status" value="1"/>
</dbReference>
<keyword evidence="5 9" id="KW-0999">Mitochondrion inner membrane</keyword>
<dbReference type="PANTHER" id="PTHR14110">
    <property type="entry name" value="MITOCHONDRIAL IMPORT INNER MEMBRANE TRANSLOCASE SUBUNIT TIM22"/>
    <property type="match status" value="1"/>
</dbReference>
<evidence type="ECO:0000313" key="12">
    <source>
        <dbReference type="Proteomes" id="UP001321749"/>
    </source>
</evidence>
<evidence type="ECO:0000256" key="4">
    <source>
        <dbReference type="ARBA" id="ARBA00022692"/>
    </source>
</evidence>
<feature type="region of interest" description="Disordered" evidence="10">
    <location>
        <begin position="21"/>
        <end position="42"/>
    </location>
</feature>
<dbReference type="GO" id="GO:0045039">
    <property type="term" value="P:protein insertion into mitochondrial inner membrane"/>
    <property type="evidence" value="ECO:0007669"/>
    <property type="project" value="UniProtKB-UniRule"/>
</dbReference>
<dbReference type="AlphaFoldDB" id="A0AAV9I5I3"/>
<reference evidence="11" key="1">
    <citation type="journal article" date="2023" name="Mol. Phylogenet. Evol.">
        <title>Genome-scale phylogeny and comparative genomics of the fungal order Sordariales.</title>
        <authorList>
            <person name="Hensen N."/>
            <person name="Bonometti L."/>
            <person name="Westerberg I."/>
            <person name="Brannstrom I.O."/>
            <person name="Guillou S."/>
            <person name="Cros-Aarteil S."/>
            <person name="Calhoun S."/>
            <person name="Haridas S."/>
            <person name="Kuo A."/>
            <person name="Mondo S."/>
            <person name="Pangilinan J."/>
            <person name="Riley R."/>
            <person name="LaButti K."/>
            <person name="Andreopoulos B."/>
            <person name="Lipzen A."/>
            <person name="Chen C."/>
            <person name="Yan M."/>
            <person name="Daum C."/>
            <person name="Ng V."/>
            <person name="Clum A."/>
            <person name="Steindorff A."/>
            <person name="Ohm R.A."/>
            <person name="Martin F."/>
            <person name="Silar P."/>
            <person name="Natvig D.O."/>
            <person name="Lalanne C."/>
            <person name="Gautier V."/>
            <person name="Ament-Velasquez S.L."/>
            <person name="Kruys A."/>
            <person name="Hutchinson M.I."/>
            <person name="Powell A.J."/>
            <person name="Barry K."/>
            <person name="Miller A.N."/>
            <person name="Grigoriev I.V."/>
            <person name="Debuchy R."/>
            <person name="Gladieux P."/>
            <person name="Hiltunen Thoren M."/>
            <person name="Johannesson H."/>
        </authorList>
    </citation>
    <scope>NUCLEOTIDE SEQUENCE</scope>
    <source>
        <strain evidence="11">PSN324</strain>
    </source>
</reference>
<comment type="subcellular location">
    <subcellularLocation>
        <location evidence="1 9">Mitochondrion inner membrane</location>
        <topology evidence="1 9">Multi-pass membrane protein</topology>
    </subcellularLocation>
</comment>
<dbReference type="InterPro" id="IPR039175">
    <property type="entry name" value="TIM22"/>
</dbReference>
<keyword evidence="4" id="KW-0812">Transmembrane</keyword>
<accession>A0AAV9I5I3</accession>
<dbReference type="GO" id="GO:0030943">
    <property type="term" value="F:mitochondrion targeting sequence binding"/>
    <property type="evidence" value="ECO:0007669"/>
    <property type="project" value="TreeGrafter"/>
</dbReference>
<evidence type="ECO:0000256" key="8">
    <source>
        <dbReference type="ARBA" id="ARBA00023136"/>
    </source>
</evidence>
<keyword evidence="9" id="KW-0813">Transport</keyword>
<evidence type="ECO:0000256" key="7">
    <source>
        <dbReference type="ARBA" id="ARBA00023128"/>
    </source>
</evidence>
<dbReference type="EMBL" id="MU864928">
    <property type="protein sequence ID" value="KAK4467004.1"/>
    <property type="molecule type" value="Genomic_DNA"/>
</dbReference>
<keyword evidence="9" id="KW-0811">Translocation</keyword>
<keyword evidence="7 9" id="KW-0496">Mitochondrion</keyword>
<evidence type="ECO:0000256" key="5">
    <source>
        <dbReference type="ARBA" id="ARBA00022792"/>
    </source>
</evidence>
<organism evidence="11 12">
    <name type="scientific">Cladorrhinum samala</name>
    <dbReference type="NCBI Taxonomy" id="585594"/>
    <lineage>
        <taxon>Eukaryota</taxon>
        <taxon>Fungi</taxon>
        <taxon>Dikarya</taxon>
        <taxon>Ascomycota</taxon>
        <taxon>Pezizomycotina</taxon>
        <taxon>Sordariomycetes</taxon>
        <taxon>Sordariomycetidae</taxon>
        <taxon>Sordariales</taxon>
        <taxon>Podosporaceae</taxon>
        <taxon>Cladorrhinum</taxon>
    </lineage>
</organism>
<sequence>MNFPGAGGGLPVMPTGAAAASRVAGGGGGGGSPAGSGGFDPNDPNVKWLTNAMESCYAKTVMSGAAGFALGGVFGLFMASMAYDTPYHTAGAGLPGSAAAAGGAGGAAKDVTSLPLRRQIAIGFKDMGVRSWSTAKNFGMVGALFSGIECGVEGLRAKNDLTNGVAAGCLTGGILARNGGPQAAAIGCAGFAAFSAAIDAWMRMPRDED</sequence>
<evidence type="ECO:0000256" key="2">
    <source>
        <dbReference type="ARBA" id="ARBA00008444"/>
    </source>
</evidence>
<comment type="caution">
    <text evidence="11">The sequence shown here is derived from an EMBL/GenBank/DDBJ whole genome shotgun (WGS) entry which is preliminary data.</text>
</comment>
<gene>
    <name evidence="11" type="ORF">QBC42DRAFT_257438</name>
</gene>
<proteinExistence type="inferred from homology"/>
<comment type="function">
    <text evidence="9">Essential core component of the TIM22 complex, a complex that mediates the import and insertion of multi-pass transmembrane proteins into the mitochondrial inner membrane. In the TIM22 complex, it constitutes the voltage-activated and signal-gated channel. Forms a twin-pore translocase that uses the membrane potential as external driving force in 2 voltage-dependent steps.</text>
</comment>
<evidence type="ECO:0000256" key="10">
    <source>
        <dbReference type="SAM" id="MobiDB-lite"/>
    </source>
</evidence>
<dbReference type="Proteomes" id="UP001321749">
    <property type="component" value="Unassembled WGS sequence"/>
</dbReference>
<dbReference type="PANTHER" id="PTHR14110:SF0">
    <property type="entry name" value="MITOCHONDRIAL IMPORT INNER MEMBRANE TRANSLOCASE SUBUNIT TIM22"/>
    <property type="match status" value="1"/>
</dbReference>
<evidence type="ECO:0000256" key="1">
    <source>
        <dbReference type="ARBA" id="ARBA00004448"/>
    </source>
</evidence>
<name>A0AAV9I5I3_9PEZI</name>
<keyword evidence="12" id="KW-1185">Reference proteome</keyword>
<keyword evidence="8" id="KW-0472">Membrane</keyword>
<reference evidence="11" key="2">
    <citation type="submission" date="2023-06" db="EMBL/GenBank/DDBJ databases">
        <authorList>
            <consortium name="Lawrence Berkeley National Laboratory"/>
            <person name="Mondo S.J."/>
            <person name="Hensen N."/>
            <person name="Bonometti L."/>
            <person name="Westerberg I."/>
            <person name="Brannstrom I.O."/>
            <person name="Guillou S."/>
            <person name="Cros-Aarteil S."/>
            <person name="Calhoun S."/>
            <person name="Haridas S."/>
            <person name="Kuo A."/>
            <person name="Pangilinan J."/>
            <person name="Riley R."/>
            <person name="Labutti K."/>
            <person name="Andreopoulos B."/>
            <person name="Lipzen A."/>
            <person name="Chen C."/>
            <person name="Yanf M."/>
            <person name="Daum C."/>
            <person name="Ng V."/>
            <person name="Clum A."/>
            <person name="Steindorff A."/>
            <person name="Ohm R."/>
            <person name="Martin F."/>
            <person name="Silar P."/>
            <person name="Natvig D."/>
            <person name="Lalanne C."/>
            <person name="Gautier V."/>
            <person name="Ament-Velasquez S.L."/>
            <person name="Kruys A."/>
            <person name="Hutchinson M.I."/>
            <person name="Powell A.J."/>
            <person name="Barry K."/>
            <person name="Miller A.N."/>
            <person name="Grigoriev I.V."/>
            <person name="Debuchy R."/>
            <person name="Gladieux P."/>
            <person name="Thoren M.H."/>
            <person name="Johannesson H."/>
        </authorList>
    </citation>
    <scope>NUCLEOTIDE SEQUENCE</scope>
    <source>
        <strain evidence="11">PSN324</strain>
    </source>
</reference>
<evidence type="ECO:0000313" key="11">
    <source>
        <dbReference type="EMBL" id="KAK4467004.1"/>
    </source>
</evidence>
<evidence type="ECO:0000256" key="6">
    <source>
        <dbReference type="ARBA" id="ARBA00022989"/>
    </source>
</evidence>
<keyword evidence="6" id="KW-1133">Transmembrane helix</keyword>
<dbReference type="GO" id="GO:0008320">
    <property type="term" value="F:protein transmembrane transporter activity"/>
    <property type="evidence" value="ECO:0007669"/>
    <property type="project" value="UniProtKB-UniRule"/>
</dbReference>